<dbReference type="SUPFAM" id="SSF63817">
    <property type="entry name" value="Sortase"/>
    <property type="match status" value="1"/>
</dbReference>
<name>A0A0M8KA61_9CHLR</name>
<dbReference type="Gene3D" id="2.40.260.10">
    <property type="entry name" value="Sortase"/>
    <property type="match status" value="1"/>
</dbReference>
<dbReference type="EMBL" id="BBZA01000143">
    <property type="protein sequence ID" value="GAP63426.1"/>
    <property type="molecule type" value="Genomic_DNA"/>
</dbReference>
<dbReference type="InParanoid" id="A0A0M8KA61"/>
<dbReference type="CDD" id="cd00004">
    <property type="entry name" value="Sortase"/>
    <property type="match status" value="1"/>
</dbReference>
<dbReference type="InterPro" id="IPR005754">
    <property type="entry name" value="Sortase"/>
</dbReference>
<evidence type="ECO:0000256" key="2">
    <source>
        <dbReference type="SAM" id="MobiDB-lite"/>
    </source>
</evidence>
<sequence length="245" mass="26551">MAGIALWSVQSLLPAWQFRGMDADGDGVVLAETLPTPSPTPDDVALLLPTFPEAVAPDPTTPISPTDAPLEVPTEKPSRPTPSRPPPTPPVQPATAPPTRIVIPSIGLDAPVVEMGWVVKTNANGERYSEWVVPDFAAGWHKNSALPGRGGNVVLSGHHNIAGEVFRDLVNTNPGDTVTLYVNDVAYPYVITEKYIVQEKGASYEQRLKNAAFIKPTPDERLTLVTCWPYETNTHRLIVIARPAW</sequence>
<dbReference type="NCBIfam" id="TIGR01076">
    <property type="entry name" value="sortase_fam"/>
    <property type="match status" value="1"/>
</dbReference>
<dbReference type="GO" id="GO:0016787">
    <property type="term" value="F:hydrolase activity"/>
    <property type="evidence" value="ECO:0007669"/>
    <property type="project" value="UniProtKB-KW"/>
</dbReference>
<feature type="compositionally biased region" description="Pro residues" evidence="2">
    <location>
        <begin position="79"/>
        <end position="96"/>
    </location>
</feature>
<protein>
    <recommendedName>
        <fullName evidence="5">Sortase A</fullName>
    </recommendedName>
</protein>
<evidence type="ECO:0000313" key="4">
    <source>
        <dbReference type="Proteomes" id="UP000037784"/>
    </source>
</evidence>
<keyword evidence="4" id="KW-1185">Reference proteome</keyword>
<reference evidence="4" key="2">
    <citation type="submission" date="2015-08" db="EMBL/GenBank/DDBJ databases">
        <title>Draft Genome Sequence of a Heterotrophic Facultative Anaerobic Bacterium Ardenticatena maritima Strain 110S.</title>
        <authorList>
            <person name="Kawaichi S."/>
            <person name="Yoshida T."/>
            <person name="Sako Y."/>
            <person name="Nakamura R."/>
        </authorList>
    </citation>
    <scope>NUCLEOTIDE SEQUENCE [LARGE SCALE GENOMIC DNA]</scope>
    <source>
        <strain evidence="4">110S</strain>
    </source>
</reference>
<gene>
    <name evidence="3" type="ORF">ARMA_1849</name>
</gene>
<evidence type="ECO:0008006" key="5">
    <source>
        <dbReference type="Google" id="ProtNLM"/>
    </source>
</evidence>
<evidence type="ECO:0000256" key="1">
    <source>
        <dbReference type="ARBA" id="ARBA00022801"/>
    </source>
</evidence>
<organism evidence="3 4">
    <name type="scientific">Ardenticatena maritima</name>
    <dbReference type="NCBI Taxonomy" id="872965"/>
    <lineage>
        <taxon>Bacteria</taxon>
        <taxon>Bacillati</taxon>
        <taxon>Chloroflexota</taxon>
        <taxon>Ardenticatenia</taxon>
        <taxon>Ardenticatenales</taxon>
        <taxon>Ardenticatenaceae</taxon>
        <taxon>Ardenticatena</taxon>
    </lineage>
</organism>
<dbReference type="Proteomes" id="UP000037784">
    <property type="component" value="Unassembled WGS sequence"/>
</dbReference>
<reference evidence="3 4" key="1">
    <citation type="journal article" date="2015" name="Genome Announc.">
        <title>Draft Genome Sequence of a Heterotrophic Facultative Anaerobic Thermophilic Bacterium, Ardenticatena maritima Strain 110ST.</title>
        <authorList>
            <person name="Kawaichi S."/>
            <person name="Yoshida T."/>
            <person name="Sako Y."/>
            <person name="Nakamura R."/>
        </authorList>
    </citation>
    <scope>NUCLEOTIDE SEQUENCE [LARGE SCALE GENOMIC DNA]</scope>
    <source>
        <strain evidence="3 4">110S</strain>
    </source>
</reference>
<dbReference type="AlphaFoldDB" id="A0A0M8KA61"/>
<proteinExistence type="predicted"/>
<dbReference type="InterPro" id="IPR023365">
    <property type="entry name" value="Sortase_dom-sf"/>
</dbReference>
<evidence type="ECO:0000313" key="3">
    <source>
        <dbReference type="EMBL" id="GAP63426.1"/>
    </source>
</evidence>
<keyword evidence="1" id="KW-0378">Hydrolase</keyword>
<feature type="region of interest" description="Disordered" evidence="2">
    <location>
        <begin position="53"/>
        <end position="98"/>
    </location>
</feature>
<accession>A0A0M8KA61</accession>
<comment type="caution">
    <text evidence="3">The sequence shown here is derived from an EMBL/GenBank/DDBJ whole genome shotgun (WGS) entry which is preliminary data.</text>
</comment>
<dbReference type="Pfam" id="PF04203">
    <property type="entry name" value="Sortase"/>
    <property type="match status" value="1"/>
</dbReference>